<feature type="non-terminal residue" evidence="11">
    <location>
        <position position="172"/>
    </location>
</feature>
<keyword evidence="3 9" id="KW-0237">DNA synthesis</keyword>
<dbReference type="GO" id="GO:0071897">
    <property type="term" value="P:DNA biosynthetic process"/>
    <property type="evidence" value="ECO:0007669"/>
    <property type="project" value="UniProtKB-KW"/>
</dbReference>
<evidence type="ECO:0000256" key="10">
    <source>
        <dbReference type="RuleBase" id="RU004165"/>
    </source>
</evidence>
<evidence type="ECO:0000256" key="1">
    <source>
        <dbReference type="ARBA" id="ARBA00007587"/>
    </source>
</evidence>
<dbReference type="GO" id="GO:0005829">
    <property type="term" value="C:cytosol"/>
    <property type="evidence" value="ECO:0007669"/>
    <property type="project" value="TreeGrafter"/>
</dbReference>
<dbReference type="EC" id="2.7.1.21" evidence="2 9"/>
<evidence type="ECO:0000256" key="7">
    <source>
        <dbReference type="ARBA" id="ARBA00022840"/>
    </source>
</evidence>
<keyword evidence="6 9" id="KW-0418">Kinase</keyword>
<proteinExistence type="inferred from homology"/>
<organism evidence="11 12">
    <name type="scientific">Candidatus Gottesmanbacteria bacterium GW2011_GWA1_47_8</name>
    <dbReference type="NCBI Taxonomy" id="1618438"/>
    <lineage>
        <taxon>Bacteria</taxon>
        <taxon>Candidatus Gottesmaniibacteriota</taxon>
    </lineage>
</organism>
<evidence type="ECO:0000256" key="6">
    <source>
        <dbReference type="ARBA" id="ARBA00022777"/>
    </source>
</evidence>
<feature type="active site" description="Proton acceptor" evidence="8">
    <location>
        <position position="100"/>
    </location>
</feature>
<keyword evidence="4 9" id="KW-0808">Transferase</keyword>
<dbReference type="GO" id="GO:0004797">
    <property type="term" value="F:thymidine kinase activity"/>
    <property type="evidence" value="ECO:0007669"/>
    <property type="project" value="UniProtKB-EC"/>
</dbReference>
<dbReference type="AlphaFoldDB" id="A0A0G1TFT4"/>
<dbReference type="EMBL" id="LCOQ01000013">
    <property type="protein sequence ID" value="KKU80667.1"/>
    <property type="molecule type" value="Genomic_DNA"/>
</dbReference>
<evidence type="ECO:0000256" key="2">
    <source>
        <dbReference type="ARBA" id="ARBA00012118"/>
    </source>
</evidence>
<keyword evidence="7 9" id="KW-0067">ATP-binding</keyword>
<dbReference type="PANTHER" id="PTHR11441:SF0">
    <property type="entry name" value="THYMIDINE KINASE, CYTOSOLIC"/>
    <property type="match status" value="1"/>
</dbReference>
<reference evidence="11 12" key="1">
    <citation type="journal article" date="2015" name="Nature">
        <title>rRNA introns, odd ribosomes, and small enigmatic genomes across a large radiation of phyla.</title>
        <authorList>
            <person name="Brown C.T."/>
            <person name="Hug L.A."/>
            <person name="Thomas B.C."/>
            <person name="Sharon I."/>
            <person name="Castelle C.J."/>
            <person name="Singh A."/>
            <person name="Wilkins M.J."/>
            <person name="Williams K.H."/>
            <person name="Banfield J.F."/>
        </authorList>
    </citation>
    <scope>NUCLEOTIDE SEQUENCE [LARGE SCALE GENOMIC DNA]</scope>
</reference>
<comment type="similarity">
    <text evidence="1 10">Belongs to the thymidine kinase family.</text>
</comment>
<dbReference type="PIRSF" id="PIRSF035805">
    <property type="entry name" value="TK_cell"/>
    <property type="match status" value="1"/>
</dbReference>
<dbReference type="Proteomes" id="UP000034212">
    <property type="component" value="Unassembled WGS sequence"/>
</dbReference>
<comment type="caution">
    <text evidence="11">The sequence shown here is derived from an EMBL/GenBank/DDBJ whole genome shotgun (WGS) entry which is preliminary data.</text>
</comment>
<dbReference type="InterPro" id="IPR001267">
    <property type="entry name" value="Thymidine_kinase"/>
</dbReference>
<evidence type="ECO:0000256" key="5">
    <source>
        <dbReference type="ARBA" id="ARBA00022741"/>
    </source>
</evidence>
<gene>
    <name evidence="11" type="ORF">UY08_C0013G0001</name>
</gene>
<evidence type="ECO:0000313" key="11">
    <source>
        <dbReference type="EMBL" id="KKU80667.1"/>
    </source>
</evidence>
<protein>
    <recommendedName>
        <fullName evidence="2 9">Thymidine kinase</fullName>
        <ecNumber evidence="2 9">2.7.1.21</ecNumber>
    </recommendedName>
</protein>
<evidence type="ECO:0000256" key="4">
    <source>
        <dbReference type="ARBA" id="ARBA00022679"/>
    </source>
</evidence>
<dbReference type="PANTHER" id="PTHR11441">
    <property type="entry name" value="THYMIDINE KINASE"/>
    <property type="match status" value="1"/>
</dbReference>
<dbReference type="Gene3D" id="3.40.50.300">
    <property type="entry name" value="P-loop containing nucleotide triphosphate hydrolases"/>
    <property type="match status" value="1"/>
</dbReference>
<sequence>MSPIRIEAGPMFSGKSTTLYAHIEGYLIAEREIGRDILVFNHASDNRYGENQLSSHSGLNVAAIAVRDSWELLAYFCQVNETTYQLKPEFADLMAVFIDEAQFFDADMPQVVTFIDTELGIDVYLAGLDTDFRGKTFGPMGDLMAVADHVQKHTAICKKRVDGKICGQPATK</sequence>
<accession>A0A0G1TFT4</accession>
<dbReference type="GO" id="GO:0046104">
    <property type="term" value="P:thymidine metabolic process"/>
    <property type="evidence" value="ECO:0007669"/>
    <property type="project" value="TreeGrafter"/>
</dbReference>
<dbReference type="InterPro" id="IPR027417">
    <property type="entry name" value="P-loop_NTPase"/>
</dbReference>
<dbReference type="SUPFAM" id="SSF52540">
    <property type="entry name" value="P-loop containing nucleoside triphosphate hydrolases"/>
    <property type="match status" value="1"/>
</dbReference>
<evidence type="ECO:0000256" key="8">
    <source>
        <dbReference type="PIRSR" id="PIRSR035805-1"/>
    </source>
</evidence>
<keyword evidence="5 9" id="KW-0547">Nucleotide-binding</keyword>
<evidence type="ECO:0000256" key="3">
    <source>
        <dbReference type="ARBA" id="ARBA00022634"/>
    </source>
</evidence>
<comment type="catalytic activity">
    <reaction evidence="9">
        <text>thymidine + ATP = dTMP + ADP + H(+)</text>
        <dbReference type="Rhea" id="RHEA:19129"/>
        <dbReference type="ChEBI" id="CHEBI:15378"/>
        <dbReference type="ChEBI" id="CHEBI:17748"/>
        <dbReference type="ChEBI" id="CHEBI:30616"/>
        <dbReference type="ChEBI" id="CHEBI:63528"/>
        <dbReference type="ChEBI" id="CHEBI:456216"/>
        <dbReference type="EC" id="2.7.1.21"/>
    </reaction>
</comment>
<evidence type="ECO:0000313" key="12">
    <source>
        <dbReference type="Proteomes" id="UP000034212"/>
    </source>
</evidence>
<dbReference type="GO" id="GO:0005524">
    <property type="term" value="F:ATP binding"/>
    <property type="evidence" value="ECO:0007669"/>
    <property type="project" value="UniProtKB-KW"/>
</dbReference>
<name>A0A0G1TFT4_9BACT</name>
<evidence type="ECO:0000256" key="9">
    <source>
        <dbReference type="RuleBase" id="RU000544"/>
    </source>
</evidence>
<dbReference type="Pfam" id="PF00265">
    <property type="entry name" value="TK"/>
    <property type="match status" value="1"/>
</dbReference>